<feature type="region of interest" description="Disordered" evidence="1">
    <location>
        <begin position="1"/>
        <end position="38"/>
    </location>
</feature>
<keyword evidence="3" id="KW-1185">Reference proteome</keyword>
<name>A0A8J2QV32_9NEOP</name>
<dbReference type="EMBL" id="CAKASE010000067">
    <property type="protein sequence ID" value="CAG9571713.1"/>
    <property type="molecule type" value="Genomic_DNA"/>
</dbReference>
<gene>
    <name evidence="2" type="ORF">DCHRY22_LOCUS9810</name>
</gene>
<accession>A0A8J2QV32</accession>
<dbReference type="Proteomes" id="UP000789524">
    <property type="component" value="Unassembled WGS sequence"/>
</dbReference>
<organism evidence="2 3">
    <name type="scientific">Danaus chrysippus</name>
    <name type="common">African queen</name>
    <dbReference type="NCBI Taxonomy" id="151541"/>
    <lineage>
        <taxon>Eukaryota</taxon>
        <taxon>Metazoa</taxon>
        <taxon>Ecdysozoa</taxon>
        <taxon>Arthropoda</taxon>
        <taxon>Hexapoda</taxon>
        <taxon>Insecta</taxon>
        <taxon>Pterygota</taxon>
        <taxon>Neoptera</taxon>
        <taxon>Endopterygota</taxon>
        <taxon>Lepidoptera</taxon>
        <taxon>Glossata</taxon>
        <taxon>Ditrysia</taxon>
        <taxon>Papilionoidea</taxon>
        <taxon>Nymphalidae</taxon>
        <taxon>Danainae</taxon>
        <taxon>Danaini</taxon>
        <taxon>Danaina</taxon>
        <taxon>Danaus</taxon>
        <taxon>Anosia</taxon>
    </lineage>
</organism>
<reference evidence="2" key="1">
    <citation type="submission" date="2021-09" db="EMBL/GenBank/DDBJ databases">
        <authorList>
            <person name="Martin H S."/>
        </authorList>
    </citation>
    <scope>NUCLEOTIDE SEQUENCE</scope>
</reference>
<evidence type="ECO:0000313" key="3">
    <source>
        <dbReference type="Proteomes" id="UP000789524"/>
    </source>
</evidence>
<feature type="compositionally biased region" description="Polar residues" evidence="1">
    <location>
        <begin position="1"/>
        <end position="22"/>
    </location>
</feature>
<proteinExistence type="predicted"/>
<evidence type="ECO:0000256" key="1">
    <source>
        <dbReference type="SAM" id="MobiDB-lite"/>
    </source>
</evidence>
<comment type="caution">
    <text evidence="2">The sequence shown here is derived from an EMBL/GenBank/DDBJ whole genome shotgun (WGS) entry which is preliminary data.</text>
</comment>
<dbReference type="AlphaFoldDB" id="A0A8J2QV32"/>
<sequence length="111" mass="12023">MAELQALQSAGSDSSVPQSSPNAEEAPKPSKGINPRLKRTAPCILVEGGVVRMAPSRFFCSSTIHPCEKKKDKGPRGRDIALRVIPANVPGPASGHMRRQNHLLERVARLY</sequence>
<protein>
    <submittedName>
        <fullName evidence="2">(African queen) hypothetical protein</fullName>
    </submittedName>
</protein>
<evidence type="ECO:0000313" key="2">
    <source>
        <dbReference type="EMBL" id="CAG9571713.1"/>
    </source>
</evidence>